<keyword evidence="2" id="KW-1185">Reference proteome</keyword>
<proteinExistence type="predicted"/>
<dbReference type="KEGG" id="acab:QRX50_23280"/>
<evidence type="ECO:0000313" key="1">
    <source>
        <dbReference type="EMBL" id="WIX83469.1"/>
    </source>
</evidence>
<protein>
    <submittedName>
        <fullName evidence="1">Uncharacterized protein</fullName>
    </submittedName>
</protein>
<reference evidence="1 2" key="1">
    <citation type="submission" date="2023-06" db="EMBL/GenBank/DDBJ databases">
        <authorList>
            <person name="Oyuntsetseg B."/>
            <person name="Kim S.B."/>
        </authorList>
    </citation>
    <scope>NUCLEOTIDE SEQUENCE [LARGE SCALE GENOMIC DNA]</scope>
    <source>
        <strain evidence="1 2">2-15</strain>
    </source>
</reference>
<dbReference type="AlphaFoldDB" id="A0A9Y2N1X5"/>
<dbReference type="Proteomes" id="UP001236014">
    <property type="component" value="Chromosome"/>
</dbReference>
<name>A0A9Y2N1X5_9PSEU</name>
<gene>
    <name evidence="1" type="ORF">QRX50_23280</name>
</gene>
<accession>A0A9Y2N1X5</accession>
<evidence type="ECO:0000313" key="2">
    <source>
        <dbReference type="Proteomes" id="UP001236014"/>
    </source>
</evidence>
<sequence length="44" mass="4588">MQPLGAFACGLLGAVSLRETLITDAALMALATASAARLMRIRQL</sequence>
<organism evidence="1 2">
    <name type="scientific">Amycolatopsis carbonis</name>
    <dbReference type="NCBI Taxonomy" id="715471"/>
    <lineage>
        <taxon>Bacteria</taxon>
        <taxon>Bacillati</taxon>
        <taxon>Actinomycetota</taxon>
        <taxon>Actinomycetes</taxon>
        <taxon>Pseudonocardiales</taxon>
        <taxon>Pseudonocardiaceae</taxon>
        <taxon>Amycolatopsis</taxon>
    </lineage>
</organism>
<dbReference type="EMBL" id="CP127294">
    <property type="protein sequence ID" value="WIX83469.1"/>
    <property type="molecule type" value="Genomic_DNA"/>
</dbReference>
<dbReference type="RefSeq" id="WP_285974019.1">
    <property type="nucleotide sequence ID" value="NZ_CP127294.1"/>
</dbReference>